<comment type="caution">
    <text evidence="6">The sequence shown here is derived from an EMBL/GenBank/DDBJ whole genome shotgun (WGS) entry which is preliminary data.</text>
</comment>
<dbReference type="EMBL" id="DQVW01000006">
    <property type="protein sequence ID" value="HIQ31922.1"/>
    <property type="molecule type" value="Genomic_DNA"/>
</dbReference>
<accession>A0A833EAP6</accession>
<comment type="similarity">
    <text evidence="1 4 5">Belongs to the eukaryotic ribosomal protein eS24 family.</text>
</comment>
<protein>
    <recommendedName>
        <fullName evidence="4">Small ribosomal subunit protein eS24</fullName>
    </recommendedName>
</protein>
<dbReference type="PANTHER" id="PTHR10496">
    <property type="entry name" value="40S RIBOSOMAL PROTEIN S24"/>
    <property type="match status" value="1"/>
</dbReference>
<evidence type="ECO:0000313" key="6">
    <source>
        <dbReference type="EMBL" id="HIQ31922.1"/>
    </source>
</evidence>
<dbReference type="AlphaFoldDB" id="A0A833EAP6"/>
<evidence type="ECO:0000256" key="3">
    <source>
        <dbReference type="ARBA" id="ARBA00023274"/>
    </source>
</evidence>
<dbReference type="PROSITE" id="PS00529">
    <property type="entry name" value="RIBOSOMAL_S24E"/>
    <property type="match status" value="1"/>
</dbReference>
<organism evidence="6 7">
    <name type="scientific">Methanothermococcus okinawensis</name>
    <dbReference type="NCBI Taxonomy" id="155863"/>
    <lineage>
        <taxon>Archaea</taxon>
        <taxon>Methanobacteriati</taxon>
        <taxon>Methanobacteriota</taxon>
        <taxon>Methanomada group</taxon>
        <taxon>Methanococci</taxon>
        <taxon>Methanococcales</taxon>
        <taxon>Methanococcaceae</taxon>
        <taxon>Methanothermococcus</taxon>
    </lineage>
</organism>
<evidence type="ECO:0000256" key="4">
    <source>
        <dbReference type="HAMAP-Rule" id="MF_00545"/>
    </source>
</evidence>
<dbReference type="Pfam" id="PF01282">
    <property type="entry name" value="Ribosomal_S24e"/>
    <property type="match status" value="1"/>
</dbReference>
<keyword evidence="2 4" id="KW-0689">Ribosomal protein</keyword>
<dbReference type="Gene3D" id="3.30.70.330">
    <property type="match status" value="1"/>
</dbReference>
<dbReference type="SUPFAM" id="SSF54189">
    <property type="entry name" value="Ribosomal proteins S24e, L23 and L15e"/>
    <property type="match status" value="1"/>
</dbReference>
<evidence type="ECO:0000256" key="5">
    <source>
        <dbReference type="RuleBase" id="RU004381"/>
    </source>
</evidence>
<gene>
    <name evidence="4" type="primary">rps24e</name>
    <name evidence="6" type="ORF">EYH55_00345</name>
</gene>
<dbReference type="InterPro" id="IPR012678">
    <property type="entry name" value="Ribosomal_uL23/eL15/eS24_sf"/>
</dbReference>
<dbReference type="GO" id="GO:1990904">
    <property type="term" value="C:ribonucleoprotein complex"/>
    <property type="evidence" value="ECO:0007669"/>
    <property type="project" value="UniProtKB-KW"/>
</dbReference>
<evidence type="ECO:0000313" key="7">
    <source>
        <dbReference type="Proteomes" id="UP000623215"/>
    </source>
</evidence>
<dbReference type="Proteomes" id="UP000623215">
    <property type="component" value="Unassembled WGS sequence"/>
</dbReference>
<keyword evidence="3 4" id="KW-0687">Ribonucleoprotein</keyword>
<proteinExistence type="inferred from homology"/>
<evidence type="ECO:0000256" key="2">
    <source>
        <dbReference type="ARBA" id="ARBA00022980"/>
    </source>
</evidence>
<name>A0A833EAP6_9EURY</name>
<sequence>MEIEVLSERENPLLNRKEIRFLIRHEGPTPTVKDVKLKIAAMYNVDKNLVIVDKIDQEFGKMESRCYVKIYNDENTMKIIEKKSTLEKNKIEEEKEGEGDNNG</sequence>
<evidence type="ECO:0000256" key="1">
    <source>
        <dbReference type="ARBA" id="ARBA00009680"/>
    </source>
</evidence>
<dbReference type="InterPro" id="IPR001976">
    <property type="entry name" value="Ribosomal_eS24"/>
</dbReference>
<dbReference type="InterPro" id="IPR018098">
    <property type="entry name" value="Ribosomal_eS24_CS"/>
</dbReference>
<reference evidence="6" key="1">
    <citation type="journal article" date="2020" name="ISME J.">
        <title>Gammaproteobacteria mediating utilization of methyl-, sulfur- and petroleum organic compounds in deep ocean hydrothermal plumes.</title>
        <authorList>
            <person name="Zhou Z."/>
            <person name="Liu Y."/>
            <person name="Pan J."/>
            <person name="Cron B.R."/>
            <person name="Toner B.M."/>
            <person name="Anantharaman K."/>
            <person name="Breier J.A."/>
            <person name="Dick G.J."/>
            <person name="Li M."/>
        </authorList>
    </citation>
    <scope>NUCLEOTIDE SEQUENCE</scope>
    <source>
        <strain evidence="6">SZUA-1534</strain>
    </source>
</reference>
<dbReference type="GO" id="GO:0003735">
    <property type="term" value="F:structural constituent of ribosome"/>
    <property type="evidence" value="ECO:0007669"/>
    <property type="project" value="InterPro"/>
</dbReference>
<dbReference type="InterPro" id="IPR012677">
    <property type="entry name" value="Nucleotide-bd_a/b_plait_sf"/>
</dbReference>
<dbReference type="HAMAP" id="MF_00545">
    <property type="entry name" value="Ribosomal_eS24"/>
    <property type="match status" value="1"/>
</dbReference>
<dbReference type="GO" id="GO:0005840">
    <property type="term" value="C:ribosome"/>
    <property type="evidence" value="ECO:0007669"/>
    <property type="project" value="UniProtKB-KW"/>
</dbReference>
<dbReference type="GO" id="GO:0006412">
    <property type="term" value="P:translation"/>
    <property type="evidence" value="ECO:0007669"/>
    <property type="project" value="UniProtKB-UniRule"/>
</dbReference>